<evidence type="ECO:0000313" key="2">
    <source>
        <dbReference type="Proteomes" id="UP000465302"/>
    </source>
</evidence>
<reference evidence="1 2" key="1">
    <citation type="journal article" date="2019" name="Emerg. Microbes Infect.">
        <title>Comprehensive subspecies identification of 175 nontuberculous mycobacteria species based on 7547 genomic profiles.</title>
        <authorList>
            <person name="Matsumoto Y."/>
            <person name="Kinjo T."/>
            <person name="Motooka D."/>
            <person name="Nabeya D."/>
            <person name="Jung N."/>
            <person name="Uechi K."/>
            <person name="Horii T."/>
            <person name="Iida T."/>
            <person name="Fujita J."/>
            <person name="Nakamura S."/>
        </authorList>
    </citation>
    <scope>NUCLEOTIDE SEQUENCE [LARGE SCALE GENOMIC DNA]</scope>
    <source>
        <strain evidence="1 2">JCM 6377</strain>
    </source>
</reference>
<comment type="caution">
    <text evidence="1">The sequence shown here is derived from an EMBL/GenBank/DDBJ whole genome shotgun (WGS) entry which is preliminary data.</text>
</comment>
<accession>A0A7I9W3C9</accession>
<protein>
    <submittedName>
        <fullName evidence="1">Uncharacterized protein</fullName>
    </submittedName>
</protein>
<organism evidence="1 2">
    <name type="scientific">Mycolicibacterium agri</name>
    <name type="common">Mycobacterium agri</name>
    <dbReference type="NCBI Taxonomy" id="36811"/>
    <lineage>
        <taxon>Bacteria</taxon>
        <taxon>Bacillati</taxon>
        <taxon>Actinomycetota</taxon>
        <taxon>Actinomycetes</taxon>
        <taxon>Mycobacteriales</taxon>
        <taxon>Mycobacteriaceae</taxon>
        <taxon>Mycolicibacterium</taxon>
    </lineage>
</organism>
<evidence type="ECO:0000313" key="1">
    <source>
        <dbReference type="EMBL" id="GFG51878.1"/>
    </source>
</evidence>
<dbReference type="Proteomes" id="UP000465302">
    <property type="component" value="Unassembled WGS sequence"/>
</dbReference>
<dbReference type="AlphaFoldDB" id="A0A7I9W3C9"/>
<name>A0A7I9W3C9_MYCAG</name>
<gene>
    <name evidence="1" type="ORF">MAGR_33190</name>
</gene>
<dbReference type="EMBL" id="BLKS01000001">
    <property type="protein sequence ID" value="GFG51878.1"/>
    <property type="molecule type" value="Genomic_DNA"/>
</dbReference>
<proteinExistence type="predicted"/>
<sequence>MYMPRWSFNPADIGSVPSATEHKSQIRLSVLSTPWRNTVFMLAHHPKTDLRACARVKPLGAVLGGAALSTLGLLSFSATPPNTPTFDISLAGSGSAPANTTFTQPVVGRMKLGNTITVTTPPSAPEVSMAAPVIKAGH</sequence>